<keyword evidence="8" id="KW-0963">Cytoplasm</keyword>
<comment type="caution">
    <text evidence="10">The sequence shown here is derived from an EMBL/GenBank/DDBJ whole genome shotgun (WGS) entry which is preliminary data.</text>
</comment>
<feature type="binding site" evidence="8">
    <location>
        <position position="63"/>
    </location>
    <ligand>
        <name>substrate</name>
    </ligand>
</feature>
<evidence type="ECO:0000256" key="7">
    <source>
        <dbReference type="ARBA" id="ARBA00051712"/>
    </source>
</evidence>
<evidence type="ECO:0000256" key="9">
    <source>
        <dbReference type="PROSITE-ProRule" id="PRU10125"/>
    </source>
</evidence>
<dbReference type="NCBIfam" id="TIGR00652">
    <property type="entry name" value="DapF"/>
    <property type="match status" value="1"/>
</dbReference>
<feature type="binding site" evidence="8">
    <location>
        <begin position="126"/>
        <end position="127"/>
    </location>
    <ligand>
        <name>substrate</name>
    </ligand>
</feature>
<sequence length="355" mass="38713">MQNDSEHGSAKIRELHGLTRIPETLKQSQHKRNTHLIQWAPKLTERGHAPMELSFTKLNGAGNDFVFVDDFSSEIELTTSQVSWLCDRHFGIGADGVILVRPSVRPECAAYMHYINSDGTLAQMCGNGVRCFAKFLVDRGYVQASDGSFVADTLAGPKPISFTVDDEDKMLQATVDMGHPILEPSEVPVNAKANATSPAGAAYAREIEIDSPWGPFAFTCVSMGNPHAITFINDFNTLPKDLFISEERSLETLDLEKIGAFYESNPVFPEKANIEFAHIGEAGIEMRVYERGCGETLACGTGACATCVAAALTERTGRENDLILRGGVLHILWTEDDHVMMTGPAAEAFEGTVVL</sequence>
<dbReference type="GO" id="GO:0008837">
    <property type="term" value="F:diaminopimelate epimerase activity"/>
    <property type="evidence" value="ECO:0007669"/>
    <property type="project" value="UniProtKB-UniRule"/>
</dbReference>
<organism evidence="10 11">
    <name type="scientific">Ellagibacter isourolithinifaciens</name>
    <dbReference type="NCBI Taxonomy" id="2137581"/>
    <lineage>
        <taxon>Bacteria</taxon>
        <taxon>Bacillati</taxon>
        <taxon>Actinomycetota</taxon>
        <taxon>Coriobacteriia</taxon>
        <taxon>Eggerthellales</taxon>
        <taxon>Eggerthellaceae</taxon>
        <taxon>Ellagibacter</taxon>
    </lineage>
</organism>
<feature type="site" description="Could be important to modulate the pK values of the two catalytic cysteine residues" evidence="8">
    <location>
        <position position="290"/>
    </location>
</feature>
<comment type="function">
    <text evidence="8">Catalyzes the stereoinversion of LL-2,6-diaminopimelate (L,L-DAP) to meso-diaminopimelate (meso-DAP), a precursor of L-lysine and an essential component of the bacterial peptidoglycan.</text>
</comment>
<dbReference type="Pfam" id="PF01678">
    <property type="entry name" value="DAP_epimerase"/>
    <property type="match status" value="2"/>
</dbReference>
<comment type="subcellular location">
    <subcellularLocation>
        <location evidence="8">Cytoplasm</location>
    </subcellularLocation>
</comment>
<comment type="catalytic activity">
    <reaction evidence="7 8">
        <text>(2S,6S)-2,6-diaminopimelate = meso-2,6-diaminopimelate</text>
        <dbReference type="Rhea" id="RHEA:15393"/>
        <dbReference type="ChEBI" id="CHEBI:57609"/>
        <dbReference type="ChEBI" id="CHEBI:57791"/>
        <dbReference type="EC" id="5.1.1.7"/>
    </reaction>
</comment>
<keyword evidence="6 8" id="KW-0413">Isomerase</keyword>
<feature type="binding site" evidence="8">
    <location>
        <begin position="300"/>
        <end position="301"/>
    </location>
    <ligand>
        <name>substrate</name>
    </ligand>
</feature>
<feature type="binding site" evidence="8">
    <location>
        <position position="225"/>
    </location>
    <ligand>
        <name>substrate</name>
    </ligand>
</feature>
<feature type="binding site" evidence="8">
    <location>
        <begin position="290"/>
        <end position="291"/>
    </location>
    <ligand>
        <name>substrate</name>
    </ligand>
</feature>
<comment type="similarity">
    <text evidence="2 8">Belongs to the diaminopimelate epimerase family.</text>
</comment>
<dbReference type="Proteomes" id="UP000468668">
    <property type="component" value="Unassembled WGS sequence"/>
</dbReference>
<accession>A0A6N6NUV1</accession>
<dbReference type="Gene3D" id="3.10.310.10">
    <property type="entry name" value="Diaminopimelate Epimerase, Chain A, domain 1"/>
    <property type="match status" value="2"/>
</dbReference>
<feature type="site" description="Could be important to modulate the pK values of the two catalytic cysteine residues" evidence="8">
    <location>
        <position position="227"/>
    </location>
</feature>
<evidence type="ECO:0000256" key="2">
    <source>
        <dbReference type="ARBA" id="ARBA00010219"/>
    </source>
</evidence>
<evidence type="ECO:0000256" key="5">
    <source>
        <dbReference type="ARBA" id="ARBA00023154"/>
    </source>
</evidence>
<evidence type="ECO:0000313" key="10">
    <source>
        <dbReference type="EMBL" id="KAB1642959.1"/>
    </source>
</evidence>
<dbReference type="HAMAP" id="MF_00197">
    <property type="entry name" value="DAP_epimerase"/>
    <property type="match status" value="1"/>
</dbReference>
<dbReference type="OrthoDB" id="9805408at2"/>
<feature type="binding site" evidence="8">
    <location>
        <position position="273"/>
    </location>
    <ligand>
        <name>substrate</name>
    </ligand>
</feature>
<comment type="caution">
    <text evidence="8">Lacks conserved residue(s) required for the propagation of feature annotation.</text>
</comment>
<evidence type="ECO:0000256" key="1">
    <source>
        <dbReference type="ARBA" id="ARBA00005196"/>
    </source>
</evidence>
<feature type="binding site" evidence="8">
    <location>
        <position position="116"/>
    </location>
    <ligand>
        <name>substrate</name>
    </ligand>
</feature>
<gene>
    <name evidence="8" type="primary">dapF</name>
    <name evidence="10" type="ORF">F8C90_00820</name>
</gene>
<keyword evidence="5 8" id="KW-0457">Lysine biosynthesis</keyword>
<feature type="active site" description="Proton acceptor" evidence="8">
    <location>
        <position position="299"/>
    </location>
</feature>
<evidence type="ECO:0000313" key="11">
    <source>
        <dbReference type="Proteomes" id="UP000468668"/>
    </source>
</evidence>
<proteinExistence type="inferred from homology"/>
<keyword evidence="4 8" id="KW-0028">Amino-acid biosynthesis</keyword>
<dbReference type="EMBL" id="WAJR01000001">
    <property type="protein sequence ID" value="KAB1642959.1"/>
    <property type="molecule type" value="Genomic_DNA"/>
</dbReference>
<evidence type="ECO:0000256" key="3">
    <source>
        <dbReference type="ARBA" id="ARBA00013080"/>
    </source>
</evidence>
<name>A0A6N6NUV1_9ACTN</name>
<dbReference type="PANTHER" id="PTHR31689">
    <property type="entry name" value="DIAMINOPIMELATE EPIMERASE, CHLOROPLASTIC"/>
    <property type="match status" value="1"/>
</dbReference>
<evidence type="ECO:0000256" key="6">
    <source>
        <dbReference type="ARBA" id="ARBA00023235"/>
    </source>
</evidence>
<dbReference type="EC" id="5.1.1.7" evidence="3 8"/>
<feature type="active site" evidence="9">
    <location>
        <position position="125"/>
    </location>
</feature>
<dbReference type="InterPro" id="IPR001653">
    <property type="entry name" value="DAP_epimerase_DapF"/>
</dbReference>
<feature type="active site" description="Proton donor" evidence="8">
    <location>
        <position position="125"/>
    </location>
</feature>
<protein>
    <recommendedName>
        <fullName evidence="3 8">Diaminopimelate epimerase</fullName>
        <shortName evidence="8">DAP epimerase</shortName>
        <ecNumber evidence="3 8">5.1.1.7</ecNumber>
    </recommendedName>
    <alternativeName>
        <fullName evidence="8">PLP-independent amino acid racemase</fullName>
    </alternativeName>
</protein>
<dbReference type="UniPathway" id="UPA00034">
    <property type="reaction ID" value="UER00025"/>
</dbReference>
<reference evidence="10 11" key="1">
    <citation type="submission" date="2019-09" db="EMBL/GenBank/DDBJ databases">
        <title>Whole genome shotgun sequencing (WGS) of Ellagibacter isourolithinifaciens DSM 104140(T) and Adlercreutzia muris DSM 29508(T).</title>
        <authorList>
            <person name="Stoll D.A."/>
            <person name="Danylec N."/>
            <person name="Huch M."/>
        </authorList>
    </citation>
    <scope>NUCLEOTIDE SEQUENCE [LARGE SCALE GENOMIC DNA]</scope>
    <source>
        <strain evidence="10 11">DSM 104140</strain>
    </source>
</reference>
<dbReference type="GO" id="GO:0005829">
    <property type="term" value="C:cytosol"/>
    <property type="evidence" value="ECO:0007669"/>
    <property type="project" value="TreeGrafter"/>
</dbReference>
<comment type="subunit">
    <text evidence="8">Homodimer.</text>
</comment>
<evidence type="ECO:0000256" key="8">
    <source>
        <dbReference type="HAMAP-Rule" id="MF_00197"/>
    </source>
</evidence>
<dbReference type="SUPFAM" id="SSF54506">
    <property type="entry name" value="Diaminopimelate epimerase-like"/>
    <property type="match status" value="1"/>
</dbReference>
<dbReference type="GO" id="GO:0009089">
    <property type="term" value="P:lysine biosynthetic process via diaminopimelate"/>
    <property type="evidence" value="ECO:0007669"/>
    <property type="project" value="UniProtKB-UniRule"/>
</dbReference>
<dbReference type="AlphaFoldDB" id="A0A6N6NUV1"/>
<keyword evidence="11" id="KW-1185">Reference proteome</keyword>
<comment type="pathway">
    <text evidence="1 8">Amino-acid biosynthesis; L-lysine biosynthesis via DAP pathway; DL-2,6-diaminopimelate from LL-2,6-diaminopimelate: step 1/1.</text>
</comment>
<dbReference type="InterPro" id="IPR018510">
    <property type="entry name" value="DAP_epimerase_AS"/>
</dbReference>
<dbReference type="PROSITE" id="PS01326">
    <property type="entry name" value="DAP_EPIMERASE"/>
    <property type="match status" value="1"/>
</dbReference>
<dbReference type="PANTHER" id="PTHR31689:SF0">
    <property type="entry name" value="DIAMINOPIMELATE EPIMERASE"/>
    <property type="match status" value="1"/>
</dbReference>
<evidence type="ECO:0000256" key="4">
    <source>
        <dbReference type="ARBA" id="ARBA00022605"/>
    </source>
</evidence>